<dbReference type="RefSeq" id="WP_125028908.1">
    <property type="nucleotide sequence ID" value="NZ_JAPXVP010000001.1"/>
</dbReference>
<dbReference type="EMBL" id="QQWG01000001">
    <property type="protein sequence ID" value="RRG24566.1"/>
    <property type="molecule type" value="Genomic_DNA"/>
</dbReference>
<comment type="caution">
    <text evidence="1">The sequence shown here is derived from an EMBL/GenBank/DDBJ whole genome shotgun (WGS) entry which is preliminary data.</text>
</comment>
<protein>
    <submittedName>
        <fullName evidence="1">Uncharacterized protein</fullName>
    </submittedName>
</protein>
<organism evidence="1 2">
    <name type="scientific">Ancylomarina euxinus</name>
    <dbReference type="NCBI Taxonomy" id="2283627"/>
    <lineage>
        <taxon>Bacteria</taxon>
        <taxon>Pseudomonadati</taxon>
        <taxon>Bacteroidota</taxon>
        <taxon>Bacteroidia</taxon>
        <taxon>Marinilabiliales</taxon>
        <taxon>Marinifilaceae</taxon>
        <taxon>Ancylomarina</taxon>
    </lineage>
</organism>
<sequence>MSIENKVKIVLTEEQKTAIATGLKTLKDTLGPILISLTPYEKQSMLILGDKSISFVNKNLMYADQKPEFVPSYLDVNDWKIDMQARNDLAPYNAEIQELNSLLLDTIALCGNEAYLQALTYYNSVKQAAKSNIPGAKPIYEELKHQYPNHKKPKEEVK</sequence>
<dbReference type="AlphaFoldDB" id="A0A425Y7V8"/>
<gene>
    <name evidence="1" type="ORF">DWB61_00680</name>
</gene>
<name>A0A425Y7V8_9BACT</name>
<accession>A0A425Y7V8</accession>
<reference evidence="1 2" key="1">
    <citation type="submission" date="2018-07" db="EMBL/GenBank/DDBJ databases">
        <title>Draft genome sequence of Ancylomarina sp. M1P.</title>
        <authorList>
            <person name="Yadav S."/>
            <person name="Villanueva L."/>
            <person name="Damste J.S.S."/>
        </authorList>
    </citation>
    <scope>NUCLEOTIDE SEQUENCE [LARGE SCALE GENOMIC DNA]</scope>
    <source>
        <strain evidence="1 2">M1P</strain>
    </source>
</reference>
<evidence type="ECO:0000313" key="1">
    <source>
        <dbReference type="EMBL" id="RRG24566.1"/>
    </source>
</evidence>
<keyword evidence="2" id="KW-1185">Reference proteome</keyword>
<evidence type="ECO:0000313" key="2">
    <source>
        <dbReference type="Proteomes" id="UP000285794"/>
    </source>
</evidence>
<dbReference type="Proteomes" id="UP000285794">
    <property type="component" value="Unassembled WGS sequence"/>
</dbReference>
<proteinExistence type="predicted"/>
<dbReference type="OrthoDB" id="5952844at2"/>